<sequence length="183" mass="21206">KYHMVRFFDRKKATRRLKKVTKDVQEAADEDQRQKLMARVYVAEIDLNYTMYYPHVEPYVALFPSNGGDDTGKESEENSATLELRRSNPMWRTVERATEEGTLEALREKKTDPACKSTSPIKPPSLPPRNKPVKAVKEESTNARSSTRPQNRRERRQEERTRVKEEEDHEDASDGGFFEADGD</sequence>
<feature type="non-terminal residue" evidence="1">
    <location>
        <position position="1"/>
    </location>
</feature>
<proteinExistence type="predicted"/>
<reference evidence="1" key="1">
    <citation type="submission" date="2024-09" db="EMBL/GenBank/DDBJ databases">
        <title>Black Yeasts Isolated from many extreme environments.</title>
        <authorList>
            <person name="Coleine C."/>
            <person name="Stajich J.E."/>
            <person name="Selbmann L."/>
        </authorList>
    </citation>
    <scope>NUCLEOTIDE SEQUENCE</scope>
    <source>
        <strain evidence="1">CCFEE 5737</strain>
    </source>
</reference>
<organism evidence="1 2">
    <name type="scientific">Coniosporium uncinatum</name>
    <dbReference type="NCBI Taxonomy" id="93489"/>
    <lineage>
        <taxon>Eukaryota</taxon>
        <taxon>Fungi</taxon>
        <taxon>Dikarya</taxon>
        <taxon>Ascomycota</taxon>
        <taxon>Pezizomycotina</taxon>
        <taxon>Dothideomycetes</taxon>
        <taxon>Dothideomycetes incertae sedis</taxon>
        <taxon>Coniosporium</taxon>
    </lineage>
</organism>
<keyword evidence="2" id="KW-1185">Reference proteome</keyword>
<accession>A0ACC3CTY2</accession>
<evidence type="ECO:0000313" key="1">
    <source>
        <dbReference type="EMBL" id="KAK3044731.1"/>
    </source>
</evidence>
<evidence type="ECO:0000313" key="2">
    <source>
        <dbReference type="Proteomes" id="UP001186974"/>
    </source>
</evidence>
<name>A0ACC3CTY2_9PEZI</name>
<dbReference type="EMBL" id="JAWDJW010011546">
    <property type="protein sequence ID" value="KAK3044731.1"/>
    <property type="molecule type" value="Genomic_DNA"/>
</dbReference>
<comment type="caution">
    <text evidence="1">The sequence shown here is derived from an EMBL/GenBank/DDBJ whole genome shotgun (WGS) entry which is preliminary data.</text>
</comment>
<gene>
    <name evidence="1" type="ORF">LTS18_000504</name>
</gene>
<protein>
    <submittedName>
        <fullName evidence="1">Uncharacterized protein</fullName>
    </submittedName>
</protein>
<dbReference type="Proteomes" id="UP001186974">
    <property type="component" value="Unassembled WGS sequence"/>
</dbReference>